<dbReference type="Proteomes" id="UP000594638">
    <property type="component" value="Unassembled WGS sequence"/>
</dbReference>
<dbReference type="Gramene" id="OE9A052828T1">
    <property type="protein sequence ID" value="OE9A052828C1"/>
    <property type="gene ID" value="OE9A052828"/>
</dbReference>
<dbReference type="InterPro" id="IPR053793">
    <property type="entry name" value="PB1-like"/>
</dbReference>
<evidence type="ECO:0000259" key="1">
    <source>
        <dbReference type="PROSITE" id="PS51745"/>
    </source>
</evidence>
<comment type="caution">
    <text evidence="2">The sequence shown here is derived from an EMBL/GenBank/DDBJ whole genome shotgun (WGS) entry which is preliminary data.</text>
</comment>
<sequence>MEYGTALRRSIDLARFNCYGELVSELDKIFEFNGALIDGSSNWHLSYTDGEIDKMFLEGILGHSQEDVYLS</sequence>
<evidence type="ECO:0000313" key="3">
    <source>
        <dbReference type="Proteomes" id="UP000594638"/>
    </source>
</evidence>
<dbReference type="PROSITE" id="PS51745">
    <property type="entry name" value="PB1"/>
    <property type="match status" value="1"/>
</dbReference>
<keyword evidence="3" id="KW-1185">Reference proteome</keyword>
<gene>
    <name evidence="2" type="ORF">OLEA9_A052828</name>
</gene>
<accession>A0A8S0QXA4</accession>
<dbReference type="Gene3D" id="3.10.20.90">
    <property type="entry name" value="Phosphatidylinositol 3-kinase Catalytic Subunit, Chain A, domain 1"/>
    <property type="match status" value="1"/>
</dbReference>
<protein>
    <submittedName>
        <fullName evidence="2">Auxin response factor 24</fullName>
    </submittedName>
</protein>
<dbReference type="AlphaFoldDB" id="A0A8S0QXA4"/>
<name>A0A8S0QXA4_OLEEU</name>
<dbReference type="OrthoDB" id="1736715at2759"/>
<proteinExistence type="predicted"/>
<feature type="domain" description="PB1" evidence="1">
    <location>
        <begin position="1"/>
        <end position="71"/>
    </location>
</feature>
<dbReference type="EMBL" id="CACTIH010001979">
    <property type="protein sequence ID" value="CAA2970610.1"/>
    <property type="molecule type" value="Genomic_DNA"/>
</dbReference>
<evidence type="ECO:0000313" key="2">
    <source>
        <dbReference type="EMBL" id="CAA2970610.1"/>
    </source>
</evidence>
<reference evidence="2 3" key="1">
    <citation type="submission" date="2019-12" db="EMBL/GenBank/DDBJ databases">
        <authorList>
            <person name="Alioto T."/>
            <person name="Alioto T."/>
            <person name="Gomez Garrido J."/>
        </authorList>
    </citation>
    <scope>NUCLEOTIDE SEQUENCE [LARGE SCALE GENOMIC DNA]</scope>
</reference>
<organism evidence="2 3">
    <name type="scientific">Olea europaea subsp. europaea</name>
    <dbReference type="NCBI Taxonomy" id="158383"/>
    <lineage>
        <taxon>Eukaryota</taxon>
        <taxon>Viridiplantae</taxon>
        <taxon>Streptophyta</taxon>
        <taxon>Embryophyta</taxon>
        <taxon>Tracheophyta</taxon>
        <taxon>Spermatophyta</taxon>
        <taxon>Magnoliopsida</taxon>
        <taxon>eudicotyledons</taxon>
        <taxon>Gunneridae</taxon>
        <taxon>Pentapetalae</taxon>
        <taxon>asterids</taxon>
        <taxon>lamiids</taxon>
        <taxon>Lamiales</taxon>
        <taxon>Oleaceae</taxon>
        <taxon>Oleeae</taxon>
        <taxon>Olea</taxon>
    </lineage>
</organism>